<dbReference type="InterPro" id="IPR012319">
    <property type="entry name" value="FPG_cat"/>
</dbReference>
<dbReference type="EMBL" id="CP001804">
    <property type="protein sequence ID" value="ACY17174.1"/>
    <property type="molecule type" value="Genomic_DNA"/>
</dbReference>
<dbReference type="RefSeq" id="WP_012829772.1">
    <property type="nucleotide sequence ID" value="NC_013440.1"/>
</dbReference>
<dbReference type="InterPro" id="IPR010979">
    <property type="entry name" value="Ribosomal_uS13-like_H2TH"/>
</dbReference>
<dbReference type="GO" id="GO:0003684">
    <property type="term" value="F:damaged DNA binding"/>
    <property type="evidence" value="ECO:0007669"/>
    <property type="project" value="InterPro"/>
</dbReference>
<dbReference type="HOGENOM" id="CLU_038423_2_0_7"/>
<gene>
    <name evidence="18" type="ordered locus">Hoch_4683</name>
</gene>
<comment type="cofactor">
    <cofactor evidence="1">
        <name>Zn(2+)</name>
        <dbReference type="ChEBI" id="CHEBI:29105"/>
    </cofactor>
</comment>
<evidence type="ECO:0000256" key="7">
    <source>
        <dbReference type="ARBA" id="ARBA00022801"/>
    </source>
</evidence>
<evidence type="ECO:0000259" key="17">
    <source>
        <dbReference type="PROSITE" id="PS51068"/>
    </source>
</evidence>
<keyword evidence="8" id="KW-0862">Zinc</keyword>
<dbReference type="PROSITE" id="PS01242">
    <property type="entry name" value="ZF_FPG_1"/>
    <property type="match status" value="1"/>
</dbReference>
<dbReference type="STRING" id="502025.Hoch_4683"/>
<accession>D0LRE6</accession>
<evidence type="ECO:0000256" key="14">
    <source>
        <dbReference type="ARBA" id="ARBA00044632"/>
    </source>
</evidence>
<keyword evidence="9 18" id="KW-0238">DNA-binding</keyword>
<dbReference type="AlphaFoldDB" id="D0LRE6"/>
<evidence type="ECO:0000256" key="2">
    <source>
        <dbReference type="ARBA" id="ARBA00009409"/>
    </source>
</evidence>
<dbReference type="SUPFAM" id="SSF46946">
    <property type="entry name" value="S13-like H2TH domain"/>
    <property type="match status" value="1"/>
</dbReference>
<dbReference type="PANTHER" id="PTHR42697:SF1">
    <property type="entry name" value="ENDONUCLEASE 8"/>
    <property type="match status" value="1"/>
</dbReference>
<evidence type="ECO:0000259" key="16">
    <source>
        <dbReference type="PROSITE" id="PS51066"/>
    </source>
</evidence>
<keyword evidence="6 15" id="KW-0863">Zinc-finger</keyword>
<dbReference type="SMART" id="SM01232">
    <property type="entry name" value="H2TH"/>
    <property type="match status" value="1"/>
</dbReference>
<dbReference type="GO" id="GO:0000703">
    <property type="term" value="F:oxidized pyrimidine nucleobase lesion DNA N-glycosylase activity"/>
    <property type="evidence" value="ECO:0007669"/>
    <property type="project" value="TreeGrafter"/>
</dbReference>
<evidence type="ECO:0000256" key="4">
    <source>
        <dbReference type="ARBA" id="ARBA00022723"/>
    </source>
</evidence>
<dbReference type="eggNOG" id="COG0266">
    <property type="taxonomic scope" value="Bacteria"/>
</dbReference>
<evidence type="ECO:0000256" key="10">
    <source>
        <dbReference type="ARBA" id="ARBA00023204"/>
    </source>
</evidence>
<dbReference type="PANTHER" id="PTHR42697">
    <property type="entry name" value="ENDONUCLEASE 8"/>
    <property type="match status" value="1"/>
</dbReference>
<dbReference type="GO" id="GO:0008270">
    <property type="term" value="F:zinc ion binding"/>
    <property type="evidence" value="ECO:0007669"/>
    <property type="project" value="UniProtKB-KW"/>
</dbReference>
<keyword evidence="4" id="KW-0479">Metal-binding</keyword>
<reference evidence="18 19" key="1">
    <citation type="journal article" date="2010" name="Stand. Genomic Sci.">
        <title>Complete genome sequence of Haliangium ochraceum type strain (SMP-2).</title>
        <authorList>
            <consortium name="US DOE Joint Genome Institute (JGI-PGF)"/>
            <person name="Ivanova N."/>
            <person name="Daum C."/>
            <person name="Lang E."/>
            <person name="Abt B."/>
            <person name="Kopitz M."/>
            <person name="Saunders E."/>
            <person name="Lapidus A."/>
            <person name="Lucas S."/>
            <person name="Glavina Del Rio T."/>
            <person name="Nolan M."/>
            <person name="Tice H."/>
            <person name="Copeland A."/>
            <person name="Cheng J.F."/>
            <person name="Chen F."/>
            <person name="Bruce D."/>
            <person name="Goodwin L."/>
            <person name="Pitluck S."/>
            <person name="Mavromatis K."/>
            <person name="Pati A."/>
            <person name="Mikhailova N."/>
            <person name="Chen A."/>
            <person name="Palaniappan K."/>
            <person name="Land M."/>
            <person name="Hauser L."/>
            <person name="Chang Y.J."/>
            <person name="Jeffries C.D."/>
            <person name="Detter J.C."/>
            <person name="Brettin T."/>
            <person name="Rohde M."/>
            <person name="Goker M."/>
            <person name="Bristow J."/>
            <person name="Markowitz V."/>
            <person name="Eisen J.A."/>
            <person name="Hugenholtz P."/>
            <person name="Kyrpides N.C."/>
            <person name="Klenk H.P."/>
        </authorList>
    </citation>
    <scope>NUCLEOTIDE SEQUENCE [LARGE SCALE GENOMIC DNA]</scope>
    <source>
        <strain evidence="19">DSM 14365 / CIP 107738 / JCM 11303 / AJ 13395 / SMP-2</strain>
    </source>
</reference>
<evidence type="ECO:0000256" key="11">
    <source>
        <dbReference type="ARBA" id="ARBA00023239"/>
    </source>
</evidence>
<dbReference type="Pfam" id="PF06827">
    <property type="entry name" value="zf-FPG_IleRS"/>
    <property type="match status" value="1"/>
</dbReference>
<dbReference type="GO" id="GO:0140078">
    <property type="term" value="F:class I DNA-(apurinic or apyrimidinic site) endonuclease activity"/>
    <property type="evidence" value="ECO:0007669"/>
    <property type="project" value="UniProtKB-EC"/>
</dbReference>
<dbReference type="GO" id="GO:0006284">
    <property type="term" value="P:base-excision repair"/>
    <property type="evidence" value="ECO:0007669"/>
    <property type="project" value="InterPro"/>
</dbReference>
<dbReference type="SMART" id="SM00898">
    <property type="entry name" value="Fapy_DNA_glyco"/>
    <property type="match status" value="1"/>
</dbReference>
<dbReference type="InterPro" id="IPR000214">
    <property type="entry name" value="Znf_DNA_glyclase/AP_lyase"/>
</dbReference>
<dbReference type="Proteomes" id="UP000001880">
    <property type="component" value="Chromosome"/>
</dbReference>
<dbReference type="InterPro" id="IPR010663">
    <property type="entry name" value="Znf_FPG/IleRS"/>
</dbReference>
<keyword evidence="5" id="KW-0227">DNA damage</keyword>
<evidence type="ECO:0000256" key="1">
    <source>
        <dbReference type="ARBA" id="ARBA00001947"/>
    </source>
</evidence>
<dbReference type="Pfam" id="PF01149">
    <property type="entry name" value="Fapy_DNA_glyco"/>
    <property type="match status" value="1"/>
</dbReference>
<dbReference type="EC" id="4.2.99.18" evidence="3"/>
<dbReference type="Gene3D" id="1.10.8.50">
    <property type="match status" value="1"/>
</dbReference>
<keyword evidence="13" id="KW-0326">Glycosidase</keyword>
<evidence type="ECO:0000256" key="5">
    <source>
        <dbReference type="ARBA" id="ARBA00022763"/>
    </source>
</evidence>
<protein>
    <recommendedName>
        <fullName evidence="3">DNA-(apurinic or apyrimidinic site) lyase</fullName>
        <ecNumber evidence="3">4.2.99.18</ecNumber>
    </recommendedName>
</protein>
<keyword evidence="10" id="KW-0234">DNA repair</keyword>
<dbReference type="InterPro" id="IPR035937">
    <property type="entry name" value="FPG_N"/>
</dbReference>
<feature type="domain" description="Formamidopyrimidine-DNA glycosylase catalytic" evidence="17">
    <location>
        <begin position="2"/>
        <end position="91"/>
    </location>
</feature>
<evidence type="ECO:0000256" key="6">
    <source>
        <dbReference type="ARBA" id="ARBA00022771"/>
    </source>
</evidence>
<dbReference type="PROSITE" id="PS51068">
    <property type="entry name" value="FPG_CAT"/>
    <property type="match status" value="1"/>
</dbReference>
<evidence type="ECO:0000256" key="3">
    <source>
        <dbReference type="ARBA" id="ARBA00012720"/>
    </source>
</evidence>
<comment type="catalytic activity">
    <reaction evidence="14">
        <text>2'-deoxyribonucleotide-(2'-deoxyribose 5'-phosphate)-2'-deoxyribonucleotide-DNA = a 3'-end 2'-deoxyribonucleotide-(2,3-dehydro-2,3-deoxyribose 5'-phosphate)-DNA + a 5'-end 5'-phospho-2'-deoxyribonucleoside-DNA + H(+)</text>
        <dbReference type="Rhea" id="RHEA:66592"/>
        <dbReference type="Rhea" id="RHEA-COMP:13180"/>
        <dbReference type="Rhea" id="RHEA-COMP:16897"/>
        <dbReference type="Rhea" id="RHEA-COMP:17067"/>
        <dbReference type="ChEBI" id="CHEBI:15378"/>
        <dbReference type="ChEBI" id="CHEBI:136412"/>
        <dbReference type="ChEBI" id="CHEBI:157695"/>
        <dbReference type="ChEBI" id="CHEBI:167181"/>
        <dbReference type="EC" id="4.2.99.18"/>
    </reaction>
</comment>
<evidence type="ECO:0000256" key="12">
    <source>
        <dbReference type="ARBA" id="ARBA00023268"/>
    </source>
</evidence>
<evidence type="ECO:0000256" key="13">
    <source>
        <dbReference type="ARBA" id="ARBA00023295"/>
    </source>
</evidence>
<keyword evidence="19" id="KW-1185">Reference proteome</keyword>
<evidence type="ECO:0000313" key="18">
    <source>
        <dbReference type="EMBL" id="ACY17174.1"/>
    </source>
</evidence>
<dbReference type="InterPro" id="IPR015887">
    <property type="entry name" value="DNA_glyclase_Znf_dom_DNA_BS"/>
</dbReference>
<evidence type="ECO:0000313" key="19">
    <source>
        <dbReference type="Proteomes" id="UP000001880"/>
    </source>
</evidence>
<evidence type="ECO:0000256" key="8">
    <source>
        <dbReference type="ARBA" id="ARBA00022833"/>
    </source>
</evidence>
<dbReference type="InterPro" id="IPR015886">
    <property type="entry name" value="H2TH_FPG"/>
</dbReference>
<dbReference type="Gene3D" id="3.20.190.10">
    <property type="entry name" value="MutM-like, N-terminal"/>
    <property type="match status" value="1"/>
</dbReference>
<keyword evidence="11 18" id="KW-0456">Lyase</keyword>
<keyword evidence="12" id="KW-0511">Multifunctional enzyme</keyword>
<dbReference type="SUPFAM" id="SSF81624">
    <property type="entry name" value="N-terminal domain of MutM-like DNA repair proteins"/>
    <property type="match status" value="1"/>
</dbReference>
<feature type="domain" description="FPG-type" evidence="16">
    <location>
        <begin position="254"/>
        <end position="290"/>
    </location>
</feature>
<proteinExistence type="inferred from homology"/>
<organism evidence="18 19">
    <name type="scientific">Haliangium ochraceum (strain DSM 14365 / JCM 11303 / SMP-2)</name>
    <dbReference type="NCBI Taxonomy" id="502025"/>
    <lineage>
        <taxon>Bacteria</taxon>
        <taxon>Pseudomonadati</taxon>
        <taxon>Myxococcota</taxon>
        <taxon>Polyangia</taxon>
        <taxon>Haliangiales</taxon>
        <taxon>Kofleriaceae</taxon>
        <taxon>Haliangium</taxon>
    </lineage>
</organism>
<dbReference type="OrthoDB" id="9800855at2"/>
<dbReference type="KEGG" id="hoh:Hoch_4683"/>
<name>D0LRE6_HALO1</name>
<sequence>MPEGDSIHKVARHLRAALGGAIITGVHVRDRGELMSLRGCSAEGIEAVGKHLLLRFTGGTGVRVHLGMKGRWRRFDAGDDETLENRWSRFGNRASLVLATRAAAFVCFEAAQVEVIEALATRGSRHVQRLGPDLLAIGGEAKGAAGGDGDADASAYAEILRRARVPWRRSQAVAELLLDQSVASGIGNVYKSEVLFVCRVHPWQRVDALEDDALLALYREAARLMRANLPLARRATVAPERRGKGGGDLLPRYWVYGRHRKPCMRCGAIIRVARQGDQARSTYWCPRCQPRPARAAARSP</sequence>
<dbReference type="PROSITE" id="PS51066">
    <property type="entry name" value="ZF_FPG_2"/>
    <property type="match status" value="1"/>
</dbReference>
<keyword evidence="7" id="KW-0378">Hydrolase</keyword>
<dbReference type="SUPFAM" id="SSF57716">
    <property type="entry name" value="Glucocorticoid receptor-like (DNA-binding domain)"/>
    <property type="match status" value="1"/>
</dbReference>
<evidence type="ECO:0000256" key="15">
    <source>
        <dbReference type="PROSITE-ProRule" id="PRU00391"/>
    </source>
</evidence>
<dbReference type="Pfam" id="PF06831">
    <property type="entry name" value="H2TH"/>
    <property type="match status" value="1"/>
</dbReference>
<comment type="similarity">
    <text evidence="2">Belongs to the FPG family.</text>
</comment>
<evidence type="ECO:0000256" key="9">
    <source>
        <dbReference type="ARBA" id="ARBA00023125"/>
    </source>
</evidence>